<evidence type="ECO:0000256" key="8">
    <source>
        <dbReference type="SAM" id="MobiDB-lite"/>
    </source>
</evidence>
<dbReference type="InterPro" id="IPR036236">
    <property type="entry name" value="Znf_C2H2_sf"/>
</dbReference>
<dbReference type="Proteomes" id="UP000007060">
    <property type="component" value="Unassembled WGS sequence"/>
</dbReference>
<feature type="compositionally biased region" description="Polar residues" evidence="8">
    <location>
        <begin position="544"/>
        <end position="569"/>
    </location>
</feature>
<proteinExistence type="predicted"/>
<name>A6ZQ83_YEAS7</name>
<dbReference type="GO" id="GO:0005634">
    <property type="term" value="C:nucleus"/>
    <property type="evidence" value="ECO:0007669"/>
    <property type="project" value="UniProtKB-SubCell"/>
</dbReference>
<protein>
    <submittedName>
        <fullName evidence="10">Respiration factor</fullName>
    </submittedName>
</protein>
<gene>
    <name evidence="10" type="primary">RSF2</name>
    <name evidence="10" type="ORF">SCY_3044</name>
</gene>
<dbReference type="GO" id="GO:0000978">
    <property type="term" value="F:RNA polymerase II cis-regulatory region sequence-specific DNA binding"/>
    <property type="evidence" value="ECO:0007669"/>
    <property type="project" value="InterPro"/>
</dbReference>
<dbReference type="Gene3D" id="3.30.160.60">
    <property type="entry name" value="Classic Zinc Finger"/>
    <property type="match status" value="2"/>
</dbReference>
<dbReference type="GO" id="GO:0008270">
    <property type="term" value="F:zinc ion binding"/>
    <property type="evidence" value="ECO:0007669"/>
    <property type="project" value="UniProtKB-KW"/>
</dbReference>
<keyword evidence="6" id="KW-0539">Nucleus</keyword>
<reference evidence="10 11" key="1">
    <citation type="journal article" date="2007" name="Proc. Natl. Acad. Sci. U.S.A.">
        <title>Genome sequencing and comparative analysis of Saccharomyces cerevisiae strain YJM789.</title>
        <authorList>
            <person name="Wei W."/>
            <person name="McCusker J.H."/>
            <person name="Hyman R.W."/>
            <person name="Jones T."/>
            <person name="Ning Y."/>
            <person name="Cao Z."/>
            <person name="Gu Z."/>
            <person name="Bruno D."/>
            <person name="Miranda M."/>
            <person name="Nguyen M."/>
            <person name="Wilhelmy J."/>
            <person name="Komp C."/>
            <person name="Tamse R."/>
            <person name="Wang X."/>
            <person name="Jia P."/>
            <person name="Luedi P."/>
            <person name="Oefner P.J."/>
            <person name="David L."/>
            <person name="Dietrich F.S."/>
            <person name="Li Y."/>
            <person name="Davis R.W."/>
            <person name="Steinmetz L.M."/>
        </authorList>
    </citation>
    <scope>NUCLEOTIDE SEQUENCE [LARGE SCALE GENOMIC DNA]</scope>
    <source>
        <strain evidence="10 11">YJM789</strain>
    </source>
</reference>
<dbReference type="PANTHER" id="PTHR40626">
    <property type="entry name" value="MIP31509P"/>
    <property type="match status" value="1"/>
</dbReference>
<feature type="region of interest" description="Disordered" evidence="8">
    <location>
        <begin position="212"/>
        <end position="231"/>
    </location>
</feature>
<dbReference type="PROSITE" id="PS50157">
    <property type="entry name" value="ZINC_FINGER_C2H2_2"/>
    <property type="match status" value="2"/>
</dbReference>
<comment type="caution">
    <text evidence="10">The sequence shown here is derived from an EMBL/GenBank/DDBJ whole genome shotgun (WGS) entry which is preliminary data.</text>
</comment>
<feature type="compositionally biased region" description="Low complexity" evidence="8">
    <location>
        <begin position="623"/>
        <end position="634"/>
    </location>
</feature>
<evidence type="ECO:0000256" key="1">
    <source>
        <dbReference type="ARBA" id="ARBA00004123"/>
    </source>
</evidence>
<dbReference type="FunFam" id="3.30.160.60:FF:000576">
    <property type="entry name" value="C2H2 transcription factor (AmdX)"/>
    <property type="match status" value="1"/>
</dbReference>
<evidence type="ECO:0000256" key="4">
    <source>
        <dbReference type="ARBA" id="ARBA00022771"/>
    </source>
</evidence>
<dbReference type="PROSITE" id="PS00028">
    <property type="entry name" value="ZINC_FINGER_C2H2_1"/>
    <property type="match status" value="2"/>
</dbReference>
<feature type="compositionally biased region" description="Basic and acidic residues" evidence="8">
    <location>
        <begin position="575"/>
        <end position="584"/>
    </location>
</feature>
<feature type="region of interest" description="Disordered" evidence="8">
    <location>
        <begin position="544"/>
        <end position="584"/>
    </location>
</feature>
<evidence type="ECO:0000256" key="6">
    <source>
        <dbReference type="ARBA" id="ARBA00023242"/>
    </source>
</evidence>
<keyword evidence="3" id="KW-0677">Repeat</keyword>
<dbReference type="EMBL" id="AAFW02000040">
    <property type="protein sequence ID" value="EDN63443.1"/>
    <property type="molecule type" value="Genomic_DNA"/>
</dbReference>
<feature type="region of interest" description="Disordered" evidence="8">
    <location>
        <begin position="413"/>
        <end position="445"/>
    </location>
</feature>
<keyword evidence="2" id="KW-0479">Metal-binding</keyword>
<dbReference type="Pfam" id="PF04082">
    <property type="entry name" value="Fungal_trans"/>
    <property type="match status" value="1"/>
</dbReference>
<feature type="compositionally biased region" description="Polar residues" evidence="8">
    <location>
        <begin position="650"/>
        <end position="681"/>
    </location>
</feature>
<evidence type="ECO:0000256" key="5">
    <source>
        <dbReference type="ARBA" id="ARBA00022833"/>
    </source>
</evidence>
<dbReference type="InterPro" id="IPR007219">
    <property type="entry name" value="XnlR_reg_dom"/>
</dbReference>
<accession>A6ZQ83</accession>
<dbReference type="SMART" id="SM00355">
    <property type="entry name" value="ZnF_C2H2"/>
    <property type="match status" value="2"/>
</dbReference>
<evidence type="ECO:0000313" key="11">
    <source>
        <dbReference type="Proteomes" id="UP000007060"/>
    </source>
</evidence>
<evidence type="ECO:0000256" key="7">
    <source>
        <dbReference type="PROSITE-ProRule" id="PRU00042"/>
    </source>
</evidence>
<evidence type="ECO:0000256" key="3">
    <source>
        <dbReference type="ARBA" id="ARBA00022737"/>
    </source>
</evidence>
<dbReference type="GO" id="GO:0000981">
    <property type="term" value="F:DNA-binding transcription factor activity, RNA polymerase II-specific"/>
    <property type="evidence" value="ECO:0007669"/>
    <property type="project" value="InterPro"/>
</dbReference>
<evidence type="ECO:0000313" key="10">
    <source>
        <dbReference type="EMBL" id="EDN63443.1"/>
    </source>
</evidence>
<evidence type="ECO:0000256" key="2">
    <source>
        <dbReference type="ARBA" id="ARBA00022723"/>
    </source>
</evidence>
<dbReference type="InterPro" id="IPR051059">
    <property type="entry name" value="VerF-like"/>
</dbReference>
<evidence type="ECO:0000259" key="9">
    <source>
        <dbReference type="PROSITE" id="PS50157"/>
    </source>
</evidence>
<feature type="domain" description="C2H2-type" evidence="9">
    <location>
        <begin position="179"/>
        <end position="203"/>
    </location>
</feature>
<feature type="region of interest" description="Disordered" evidence="8">
    <location>
        <begin position="623"/>
        <end position="688"/>
    </location>
</feature>
<dbReference type="GO" id="GO:0000785">
    <property type="term" value="C:chromatin"/>
    <property type="evidence" value="ECO:0007669"/>
    <property type="project" value="TreeGrafter"/>
</dbReference>
<feature type="domain" description="C2H2-type" evidence="9">
    <location>
        <begin position="151"/>
        <end position="178"/>
    </location>
</feature>
<dbReference type="PANTHER" id="PTHR40626:SF13">
    <property type="entry name" value="RESPIRATION FACTOR 2-RELATED"/>
    <property type="match status" value="1"/>
</dbReference>
<dbReference type="OrthoDB" id="6077919at2759"/>
<dbReference type="SUPFAM" id="SSF57667">
    <property type="entry name" value="beta-beta-alpha zinc fingers"/>
    <property type="match status" value="1"/>
</dbReference>
<feature type="compositionally biased region" description="Low complexity" evidence="8">
    <location>
        <begin position="424"/>
        <end position="445"/>
    </location>
</feature>
<keyword evidence="5" id="KW-0862">Zinc</keyword>
<keyword evidence="4 7" id="KW-0863">Zinc-finger</keyword>
<dbReference type="CDD" id="cd12148">
    <property type="entry name" value="fungal_TF_MHR"/>
    <property type="match status" value="1"/>
</dbReference>
<dbReference type="InterPro" id="IPR013087">
    <property type="entry name" value="Znf_C2H2_type"/>
</dbReference>
<dbReference type="GO" id="GO:0006351">
    <property type="term" value="P:DNA-templated transcription"/>
    <property type="evidence" value="ECO:0007669"/>
    <property type="project" value="InterPro"/>
</dbReference>
<comment type="subcellular location">
    <subcellularLocation>
        <location evidence="1">Nucleus</location>
    </subcellularLocation>
</comment>
<sequence length="1380" mass="155233">MEPFAFGRGAPALCIRTAAARINLDNFVPCCWALFRLSFFFPLDPAYIRNENKETRTSWISIEFFFFVKHCLSQHTFFSKTLAPKRNFRAKKLKDIGDTRIDRADKDFLLVPEPSMFVNGNQSNFAKPAGQGILPIPKKSRIIKTDKPRPFLCPTCTRGFVRQEHLKRHQHSHTREKPYLCIFCGRCFARRDLVLRHQQKLHAALVGTGDPRRITPAPNSTSSFASKRRHSVAADDPTDLHIIKIAGNKETILPTPKNLTGKTSEELKEAVVALAKSNNVELPVSSPVISDKREKTPPSKAGSLEFREFKFSTKGVPVHSASSDAVIDRVNTPSSMHKTKRHASFSASSAMTYMSSSNSPHHSITNFELVEDAPHQVGFSTPQMTAKQLMESVSELDLPPLTLDEPPQAIKFNLNLFNNDPSGQQQQQQQQQQNSTSSTIVNSNNGSKVATPGVYLLSSGPSLTDLLTMNSAHAGAGGYMSSHHSPFDLGCFSHDKPTVSEFNLPSSFPNTIPSNSTTASNSYSNLANQTYRQMSNEQPLMSLSPKNPPTTVSDSSSTINFNPSTNNLLEPSMEPNDKDSNIDPAAIDDKWLSEFINNSDPKSTFKINFNHFNDIGFIYSPPSSRSSIPSKSPPNHSATSLNHEKASLSPRLNLSLNGSTDLPSTPQNQLKEPSYSDPISHSSHKRRRDSVMMDYDLSNFFSSRQLDISKVLNGTEQNNSHVNDDVLTLSFPGETDSNATQKQLPVLTPSDLLSPFSVPSVSQLLFTNELRSMMLADNNIDSGAFPTTSQLNDYVTYYKEEFHPFFSFIHLPSIIPNMDSYPLLLSISMVGALYGFHSTHAKVLANAASTQIRKSLKASEKNPETTELWVIQTLVLLTFYCIFNKNTAVIKGMHGQLTTIIRLLKASRLNLPLESLCQPPIESDHIMEYENSPHMFSKIREQYNAPNQMNKNYQYFVLAQSRIRTCHAVLLISNLFSSLVGADCCFHSVDLKCGVPCYKEELYQCRNSDEWSDLLCQYKITLDSKFSLIELSNGNEAYENCLRFLSTGDSFFYGNARVSLSTCLSLLISIHEKILIERNNARISNNNTNSNNIELDDIEWKMTSRQRIDTMLKYWENLYLKNGGILTPTENSMSTINANPAMRLIIPVYLFAKMRRCLDLAHVIEKIWLKDWSNMNKALEEVCYDMGSLREATEYALNMVDAWTSFFTYIKRGKRRIFNTPVFATTCMFTAVLVISEYMKCVEDWARGYNANNPNSALLDFSDRVLWLKAERILRRLQMNLIPKECDVLKSYTDFLRWQDKDALDLSALNEEQAQRAMDPNTDINETIQLIVAASLSSKCLYLGVQILGDAPIWPIILSFAHGLQSRAIYSVTKKRNTRI</sequence>
<dbReference type="HOGENOM" id="CLU_003977_1_0_1"/>
<organism evidence="10 11">
    <name type="scientific">Saccharomyces cerevisiae (strain YJM789)</name>
    <name type="common">Baker's yeast</name>
    <dbReference type="NCBI Taxonomy" id="307796"/>
    <lineage>
        <taxon>Eukaryota</taxon>
        <taxon>Fungi</taxon>
        <taxon>Dikarya</taxon>
        <taxon>Ascomycota</taxon>
        <taxon>Saccharomycotina</taxon>
        <taxon>Saccharomycetes</taxon>
        <taxon>Saccharomycetales</taxon>
        <taxon>Saccharomycetaceae</taxon>
        <taxon>Saccharomyces</taxon>
    </lineage>
</organism>